<dbReference type="GO" id="GO:0016491">
    <property type="term" value="F:oxidoreductase activity"/>
    <property type="evidence" value="ECO:0007669"/>
    <property type="project" value="InterPro"/>
</dbReference>
<evidence type="ECO:0000313" key="2">
    <source>
        <dbReference type="EMBL" id="TDX99655.1"/>
    </source>
</evidence>
<evidence type="ECO:0000259" key="1">
    <source>
        <dbReference type="Pfam" id="PF01323"/>
    </source>
</evidence>
<name>A0A4R8IGF6_9GAMM</name>
<reference evidence="2 3" key="1">
    <citation type="submission" date="2019-03" db="EMBL/GenBank/DDBJ databases">
        <title>Genomic Encyclopedia of Type Strains, Phase IV (KMG-IV): sequencing the most valuable type-strain genomes for metagenomic binning, comparative biology and taxonomic classification.</title>
        <authorList>
            <person name="Goeker M."/>
        </authorList>
    </citation>
    <scope>NUCLEOTIDE SEQUENCE [LARGE SCALE GENOMIC DNA]</scope>
    <source>
        <strain evidence="2 3">DSM 16326</strain>
    </source>
</reference>
<evidence type="ECO:0000313" key="3">
    <source>
        <dbReference type="Proteomes" id="UP000294914"/>
    </source>
</evidence>
<dbReference type="Gene3D" id="3.40.30.10">
    <property type="entry name" value="Glutaredoxin"/>
    <property type="match status" value="1"/>
</dbReference>
<accession>A0A4R8IGF6</accession>
<dbReference type="OrthoDB" id="9813770at2"/>
<dbReference type="EMBL" id="SOQX01000007">
    <property type="protein sequence ID" value="TDX99655.1"/>
    <property type="molecule type" value="Genomic_DNA"/>
</dbReference>
<comment type="caution">
    <text evidence="2">The sequence shown here is derived from an EMBL/GenBank/DDBJ whole genome shotgun (WGS) entry which is preliminary data.</text>
</comment>
<protein>
    <recommendedName>
        <fullName evidence="1">DSBA-like thioredoxin domain-containing protein</fullName>
    </recommendedName>
</protein>
<dbReference type="SUPFAM" id="SSF52833">
    <property type="entry name" value="Thioredoxin-like"/>
    <property type="match status" value="1"/>
</dbReference>
<dbReference type="RefSeq" id="WP_134084908.1">
    <property type="nucleotide sequence ID" value="NZ_SOQX01000007.1"/>
</dbReference>
<dbReference type="Pfam" id="PF01323">
    <property type="entry name" value="DSBA"/>
    <property type="match status" value="1"/>
</dbReference>
<keyword evidence="3" id="KW-1185">Reference proteome</keyword>
<organism evidence="2 3">
    <name type="scientific">Thiohalophilus thiocyanatoxydans</name>
    <dbReference type="NCBI Taxonomy" id="381308"/>
    <lineage>
        <taxon>Bacteria</taxon>
        <taxon>Pseudomonadati</taxon>
        <taxon>Pseudomonadota</taxon>
        <taxon>Gammaproteobacteria</taxon>
        <taxon>Thiohalomonadales</taxon>
        <taxon>Thiohalophilaceae</taxon>
        <taxon>Thiohalophilus</taxon>
    </lineage>
</organism>
<dbReference type="Proteomes" id="UP000294914">
    <property type="component" value="Unassembled WGS sequence"/>
</dbReference>
<dbReference type="InterPro" id="IPR036249">
    <property type="entry name" value="Thioredoxin-like_sf"/>
</dbReference>
<dbReference type="AlphaFoldDB" id="A0A4R8IGF6"/>
<dbReference type="PANTHER" id="PTHR13887:SF54">
    <property type="entry name" value="DSBA FAMILY PROTEIN"/>
    <property type="match status" value="1"/>
</dbReference>
<dbReference type="InterPro" id="IPR001853">
    <property type="entry name" value="DSBA-like_thioredoxin_dom"/>
</dbReference>
<gene>
    <name evidence="2" type="ORF">EDC23_2441</name>
</gene>
<dbReference type="CDD" id="cd03025">
    <property type="entry name" value="DsbA_FrnE_like"/>
    <property type="match status" value="1"/>
</dbReference>
<feature type="domain" description="DSBA-like thioredoxin" evidence="1">
    <location>
        <begin position="11"/>
        <end position="182"/>
    </location>
</feature>
<sequence length="206" mass="23736">MSREATLYYLYDPMCSWCWGFRPVWSQVKAALADRVEVVYVLGGLAPETDEPMEPEVSDYLQKTWRRISEQCEVEFNFDFWTQNTPLRSTYPACKAALVAREYGKERAMDERIQRFYYLEAGNPSLYANLYDLGEALGIPRETFIERIHSDDIAQQLQADMALAEQLGARGYPSVVLKVGDQIHFIRHSYTDVEANLQQIETLLAA</sequence>
<dbReference type="Gene3D" id="1.10.472.60">
    <property type="entry name" value="putative protein disulfide isomerase domain"/>
    <property type="match status" value="1"/>
</dbReference>
<proteinExistence type="predicted"/>
<dbReference type="PANTHER" id="PTHR13887">
    <property type="entry name" value="GLUTATHIONE S-TRANSFERASE KAPPA"/>
    <property type="match status" value="1"/>
</dbReference>